<reference evidence="1 2" key="2">
    <citation type="journal article" date="2009" name="PLoS ONE">
        <title>An integrated genetic and cytogenetic map of the cucumber genome.</title>
        <authorList>
            <person name="Ren Y."/>
            <person name="Zhang Z."/>
            <person name="Liu J."/>
            <person name="Staub J.E."/>
            <person name="Han Y."/>
            <person name="Cheng Z."/>
            <person name="Li X."/>
            <person name="Lu J."/>
            <person name="Miao H."/>
            <person name="Kang H."/>
            <person name="Xie B."/>
            <person name="Gu X."/>
            <person name="Wang X."/>
            <person name="Du Y."/>
            <person name="Jin W."/>
            <person name="Huang S."/>
        </authorList>
    </citation>
    <scope>NUCLEOTIDE SEQUENCE [LARGE SCALE GENOMIC DNA]</scope>
    <source>
        <strain evidence="2">cv. 9930</strain>
    </source>
</reference>
<protein>
    <submittedName>
        <fullName evidence="1">Uncharacterized protein</fullName>
    </submittedName>
</protein>
<dbReference type="Gramene" id="KGN49411">
    <property type="protein sequence ID" value="KGN49411"/>
    <property type="gene ID" value="Csa_6G524005"/>
</dbReference>
<evidence type="ECO:0000313" key="1">
    <source>
        <dbReference type="EMBL" id="KGN49411.1"/>
    </source>
</evidence>
<gene>
    <name evidence="1" type="ORF">Csa_6G524005</name>
</gene>
<reference evidence="1 2" key="3">
    <citation type="journal article" date="2010" name="BMC Genomics">
        <title>Transcriptome sequencing and comparative analysis of cucumber flowers with different sex types.</title>
        <authorList>
            <person name="Guo S."/>
            <person name="Zheng Y."/>
            <person name="Joung J.G."/>
            <person name="Liu S."/>
            <person name="Zhang Z."/>
            <person name="Crasta O.R."/>
            <person name="Sobral B.W."/>
            <person name="Xu Y."/>
            <person name="Huang S."/>
            <person name="Fei Z."/>
        </authorList>
    </citation>
    <scope>NUCLEOTIDE SEQUENCE [LARGE SCALE GENOMIC DNA]</scope>
    <source>
        <strain evidence="2">cv. 9930</strain>
    </source>
</reference>
<keyword evidence="2" id="KW-1185">Reference proteome</keyword>
<reference evidence="1 2" key="4">
    <citation type="journal article" date="2011" name="BMC Genomics">
        <title>RNA-Seq improves annotation of protein-coding genes in the cucumber genome.</title>
        <authorList>
            <person name="Li Z."/>
            <person name="Zhang Z."/>
            <person name="Yan P."/>
            <person name="Huang S."/>
            <person name="Fei Z."/>
            <person name="Lin K."/>
        </authorList>
    </citation>
    <scope>NUCLEOTIDE SEQUENCE [LARGE SCALE GENOMIC DNA]</scope>
    <source>
        <strain evidence="2">cv. 9930</strain>
    </source>
</reference>
<organism evidence="1 2">
    <name type="scientific">Cucumis sativus</name>
    <name type="common">Cucumber</name>
    <dbReference type="NCBI Taxonomy" id="3659"/>
    <lineage>
        <taxon>Eukaryota</taxon>
        <taxon>Viridiplantae</taxon>
        <taxon>Streptophyta</taxon>
        <taxon>Embryophyta</taxon>
        <taxon>Tracheophyta</taxon>
        <taxon>Spermatophyta</taxon>
        <taxon>Magnoliopsida</taxon>
        <taxon>eudicotyledons</taxon>
        <taxon>Gunneridae</taxon>
        <taxon>Pentapetalae</taxon>
        <taxon>rosids</taxon>
        <taxon>fabids</taxon>
        <taxon>Cucurbitales</taxon>
        <taxon>Cucurbitaceae</taxon>
        <taxon>Benincaseae</taxon>
        <taxon>Cucumis</taxon>
    </lineage>
</organism>
<dbReference type="AlphaFoldDB" id="A0A0A0KNY4"/>
<evidence type="ECO:0000313" key="2">
    <source>
        <dbReference type="Proteomes" id="UP000029981"/>
    </source>
</evidence>
<name>A0A0A0KNY4_CUCSA</name>
<reference evidence="1 2" key="1">
    <citation type="journal article" date="2009" name="Nat. Genet.">
        <title>The genome of the cucumber, Cucumis sativus L.</title>
        <authorList>
            <person name="Huang S."/>
            <person name="Li R."/>
            <person name="Zhang Z."/>
            <person name="Li L."/>
            <person name="Gu X."/>
            <person name="Fan W."/>
            <person name="Lucas W.J."/>
            <person name="Wang X."/>
            <person name="Xie B."/>
            <person name="Ni P."/>
            <person name="Ren Y."/>
            <person name="Zhu H."/>
            <person name="Li J."/>
            <person name="Lin K."/>
            <person name="Jin W."/>
            <person name="Fei Z."/>
            <person name="Li G."/>
            <person name="Staub J."/>
            <person name="Kilian A."/>
            <person name="van der Vossen E.A."/>
            <person name="Wu Y."/>
            <person name="Guo J."/>
            <person name="He J."/>
            <person name="Jia Z."/>
            <person name="Ren Y."/>
            <person name="Tian G."/>
            <person name="Lu Y."/>
            <person name="Ruan J."/>
            <person name="Qian W."/>
            <person name="Wang M."/>
            <person name="Huang Q."/>
            <person name="Li B."/>
            <person name="Xuan Z."/>
            <person name="Cao J."/>
            <person name="Asan"/>
            <person name="Wu Z."/>
            <person name="Zhang J."/>
            <person name="Cai Q."/>
            <person name="Bai Y."/>
            <person name="Zhao B."/>
            <person name="Han Y."/>
            <person name="Li Y."/>
            <person name="Li X."/>
            <person name="Wang S."/>
            <person name="Shi Q."/>
            <person name="Liu S."/>
            <person name="Cho W.K."/>
            <person name="Kim J.Y."/>
            <person name="Xu Y."/>
            <person name="Heller-Uszynska K."/>
            <person name="Miao H."/>
            <person name="Cheng Z."/>
            <person name="Zhang S."/>
            <person name="Wu J."/>
            <person name="Yang Y."/>
            <person name="Kang H."/>
            <person name="Li M."/>
            <person name="Liang H."/>
            <person name="Ren X."/>
            <person name="Shi Z."/>
            <person name="Wen M."/>
            <person name="Jian M."/>
            <person name="Yang H."/>
            <person name="Zhang G."/>
            <person name="Yang Z."/>
            <person name="Chen R."/>
            <person name="Liu S."/>
            <person name="Li J."/>
            <person name="Ma L."/>
            <person name="Liu H."/>
            <person name="Zhou Y."/>
            <person name="Zhao J."/>
            <person name="Fang X."/>
            <person name="Li G."/>
            <person name="Fang L."/>
            <person name="Li Y."/>
            <person name="Liu D."/>
            <person name="Zheng H."/>
            <person name="Zhang Y."/>
            <person name="Qin N."/>
            <person name="Li Z."/>
            <person name="Yang G."/>
            <person name="Yang S."/>
            <person name="Bolund L."/>
            <person name="Kristiansen K."/>
            <person name="Zheng H."/>
            <person name="Li S."/>
            <person name="Zhang X."/>
            <person name="Yang H."/>
            <person name="Wang J."/>
            <person name="Sun R."/>
            <person name="Zhang B."/>
            <person name="Jiang S."/>
            <person name="Wang J."/>
            <person name="Du Y."/>
            <person name="Li S."/>
        </authorList>
    </citation>
    <scope>NUCLEOTIDE SEQUENCE [LARGE SCALE GENOMIC DNA]</scope>
    <source>
        <strain evidence="2">cv. 9930</strain>
    </source>
</reference>
<proteinExistence type="predicted"/>
<dbReference type="Proteomes" id="UP000029981">
    <property type="component" value="Chromosome 6"/>
</dbReference>
<dbReference type="EMBL" id="CM002927">
    <property type="protein sequence ID" value="KGN49411.1"/>
    <property type="molecule type" value="Genomic_DNA"/>
</dbReference>
<accession>A0A0A0KNY4</accession>
<sequence>MKTPFDLWQMLYIPNFFPLYDEKERRVQVILEREIRSTDVEVQQVWWLCSVHIDDDYSERSTLLCAVCSVIKRFLLPFDISQSLVSRGAALSFETFRNCMLSEVKTAG</sequence>